<organism evidence="3 4">
    <name type="scientific">Sipha flava</name>
    <name type="common">yellow sugarcane aphid</name>
    <dbReference type="NCBI Taxonomy" id="143950"/>
    <lineage>
        <taxon>Eukaryota</taxon>
        <taxon>Metazoa</taxon>
        <taxon>Ecdysozoa</taxon>
        <taxon>Arthropoda</taxon>
        <taxon>Hexapoda</taxon>
        <taxon>Insecta</taxon>
        <taxon>Pterygota</taxon>
        <taxon>Neoptera</taxon>
        <taxon>Paraneoptera</taxon>
        <taxon>Hemiptera</taxon>
        <taxon>Sternorrhyncha</taxon>
        <taxon>Aphidomorpha</taxon>
        <taxon>Aphidoidea</taxon>
        <taxon>Aphididae</taxon>
        <taxon>Sipha</taxon>
    </lineage>
</organism>
<dbReference type="GO" id="GO:0097539">
    <property type="term" value="C:ciliary transition fiber"/>
    <property type="evidence" value="ECO:0007669"/>
    <property type="project" value="TreeGrafter"/>
</dbReference>
<dbReference type="GO" id="GO:0005814">
    <property type="term" value="C:centriole"/>
    <property type="evidence" value="ECO:0007669"/>
    <property type="project" value="InterPro"/>
</dbReference>
<feature type="region of interest" description="Disordered" evidence="2">
    <location>
        <begin position="1"/>
        <end position="24"/>
    </location>
</feature>
<feature type="coiled-coil region" evidence="1">
    <location>
        <begin position="379"/>
        <end position="406"/>
    </location>
</feature>
<evidence type="ECO:0000313" key="3">
    <source>
        <dbReference type="Proteomes" id="UP000694846"/>
    </source>
</evidence>
<protein>
    <submittedName>
        <fullName evidence="4">Paramyosin-like</fullName>
    </submittedName>
</protein>
<proteinExistence type="predicted"/>
<gene>
    <name evidence="4" type="primary">LOC112688815</name>
</gene>
<dbReference type="GO" id="GO:0045202">
    <property type="term" value="C:synapse"/>
    <property type="evidence" value="ECO:0007669"/>
    <property type="project" value="GOC"/>
</dbReference>
<evidence type="ECO:0000256" key="2">
    <source>
        <dbReference type="SAM" id="MobiDB-lite"/>
    </source>
</evidence>
<feature type="coiled-coil region" evidence="1">
    <location>
        <begin position="176"/>
        <end position="231"/>
    </location>
</feature>
<feature type="compositionally biased region" description="Polar residues" evidence="2">
    <location>
        <begin position="1"/>
        <end position="10"/>
    </location>
</feature>
<dbReference type="Proteomes" id="UP000694846">
    <property type="component" value="Unplaced"/>
</dbReference>
<dbReference type="PANTHER" id="PTHR36170">
    <property type="entry name" value="CENTROSOMAL PROTEIN OF 89 KDA"/>
    <property type="match status" value="1"/>
</dbReference>
<reference evidence="4" key="1">
    <citation type="submission" date="2025-08" db="UniProtKB">
        <authorList>
            <consortium name="RefSeq"/>
        </authorList>
    </citation>
    <scope>IDENTIFICATION</scope>
    <source>
        <tissue evidence="4">Whole body</tissue>
    </source>
</reference>
<dbReference type="OrthoDB" id="6622877at2759"/>
<dbReference type="GO" id="GO:0007268">
    <property type="term" value="P:chemical synaptic transmission"/>
    <property type="evidence" value="ECO:0007669"/>
    <property type="project" value="InterPro"/>
</dbReference>
<accession>A0A8B8G5L1</accession>
<feature type="coiled-coil region" evidence="1">
    <location>
        <begin position="257"/>
        <end position="291"/>
    </location>
</feature>
<keyword evidence="1" id="KW-0175">Coiled coil</keyword>
<dbReference type="InterPro" id="IPR033545">
    <property type="entry name" value="CEP89"/>
</dbReference>
<dbReference type="GO" id="GO:0007005">
    <property type="term" value="P:mitochondrion organization"/>
    <property type="evidence" value="ECO:0007669"/>
    <property type="project" value="InterPro"/>
</dbReference>
<dbReference type="AlphaFoldDB" id="A0A8B8G5L1"/>
<evidence type="ECO:0000256" key="1">
    <source>
        <dbReference type="SAM" id="Coils"/>
    </source>
</evidence>
<dbReference type="GO" id="GO:0060271">
    <property type="term" value="P:cilium assembly"/>
    <property type="evidence" value="ECO:0007669"/>
    <property type="project" value="InterPro"/>
</dbReference>
<name>A0A8B8G5L1_9HEMI</name>
<sequence>MASNYSQDGQVPTPPRRTRTSTSEKVPYVVDVVAERCIVPAMERMSRRDPDRAEMMSPLDRLRNNVDMSENVARMASHLKQLEKKRDELQRQCTAIETMNRQSEVNRLIDKNKELKQDIFVLKNLTYRLNRELEKCQDKLLSKDQFPESGSSYMRVQDPKSINWRREDINAVSPLLEAYQTSLEEKDVTIEGYKNELARFSSRSREIAAENENLYQQLEEANEKVEVTYGEWKSLESEVAMLKEHNELLVRQAKLHQAKLQDLLRSYQSRVTELNGERDHLAEKYENARIELLHLQGRVSTLAEDLNRMKTEDNNKIPIAVHTSAVNECRRLFEELKCRYDDERDTLMRRLITFEEERPTLDIRIVSLTTELNQQRSINKTLDLQCSQLKAKCDALEKHLFECESEKNTNKKQLADAMVFLRETVNEQEVLLRRAAGEGRNDASAAMLSASISARVKALTEHLKCVEQGAHLEVNRLSGRLYEQSAELERMKKTYENEINALKNALLQKQSVIDTMDASLER</sequence>
<dbReference type="Gene3D" id="1.10.287.510">
    <property type="entry name" value="Helix hairpin bin"/>
    <property type="match status" value="1"/>
</dbReference>
<dbReference type="GeneID" id="112688815"/>
<evidence type="ECO:0000313" key="4">
    <source>
        <dbReference type="RefSeq" id="XP_025417990.1"/>
    </source>
</evidence>
<feature type="coiled-coil region" evidence="1">
    <location>
        <begin position="485"/>
        <end position="512"/>
    </location>
</feature>
<keyword evidence="3" id="KW-1185">Reference proteome</keyword>
<dbReference type="RefSeq" id="XP_025417990.1">
    <property type="nucleotide sequence ID" value="XM_025562205.1"/>
</dbReference>
<dbReference type="PANTHER" id="PTHR36170:SF1">
    <property type="entry name" value="CENTROSOMAL PROTEIN OF 89 KDA"/>
    <property type="match status" value="1"/>
</dbReference>
<feature type="coiled-coil region" evidence="1">
    <location>
        <begin position="65"/>
        <end position="125"/>
    </location>
</feature>